<dbReference type="EMBL" id="SHLI01000001">
    <property type="protein sequence ID" value="RZU99124.1"/>
    <property type="molecule type" value="Genomic_DNA"/>
</dbReference>
<dbReference type="Pfam" id="PF09723">
    <property type="entry name" value="Zn_ribbon_8"/>
    <property type="match status" value="1"/>
</dbReference>
<evidence type="ECO:0000313" key="3">
    <source>
        <dbReference type="EMBL" id="RZU99124.1"/>
    </source>
</evidence>
<feature type="compositionally biased region" description="Low complexity" evidence="1">
    <location>
        <begin position="105"/>
        <end position="119"/>
    </location>
</feature>
<reference evidence="3 4" key="1">
    <citation type="submission" date="2019-02" db="EMBL/GenBank/DDBJ databases">
        <title>Genomic Encyclopedia of Type Strains, Phase IV (KMG-IV): sequencing the most valuable type-strain genomes for metagenomic binning, comparative biology and taxonomic classification.</title>
        <authorList>
            <person name="Goeker M."/>
        </authorList>
    </citation>
    <scope>NUCLEOTIDE SEQUENCE [LARGE SCALE GENOMIC DNA]</scope>
    <source>
        <strain evidence="3 4">DSM 21056</strain>
    </source>
</reference>
<evidence type="ECO:0000313" key="4">
    <source>
        <dbReference type="Proteomes" id="UP000292298"/>
    </source>
</evidence>
<evidence type="ECO:0000256" key="1">
    <source>
        <dbReference type="SAM" id="MobiDB-lite"/>
    </source>
</evidence>
<protein>
    <submittedName>
        <fullName evidence="3">Putative FmdB family regulatory protein</fullName>
    </submittedName>
</protein>
<dbReference type="PANTHER" id="PTHR34404">
    <property type="entry name" value="REGULATORY PROTEIN, FMDB FAMILY"/>
    <property type="match status" value="1"/>
</dbReference>
<comment type="caution">
    <text evidence="3">The sequence shown here is derived from an EMBL/GenBank/DDBJ whole genome shotgun (WGS) entry which is preliminary data.</text>
</comment>
<sequence>MPIYEYVCDDCGHELEALQGMSDAMLTDCPDCGHAALRRKISAAAFRLKGSGWYETDFKKENRRNIAGDQSSGSNDASKDNSKGTGKAAGNANASGKGEGGGKASGQASGKQASNTKDS</sequence>
<gene>
    <name evidence="3" type="ORF">EV698_1404</name>
</gene>
<dbReference type="NCBIfam" id="TIGR02605">
    <property type="entry name" value="CxxC_CxxC_SSSS"/>
    <property type="match status" value="1"/>
</dbReference>
<dbReference type="RefSeq" id="WP_130503381.1">
    <property type="nucleotide sequence ID" value="NZ_SHLI01000001.1"/>
</dbReference>
<dbReference type="OrthoDB" id="9813321at2"/>
<dbReference type="Proteomes" id="UP000292298">
    <property type="component" value="Unassembled WGS sequence"/>
</dbReference>
<feature type="domain" description="Putative regulatory protein FmdB zinc ribbon" evidence="2">
    <location>
        <begin position="1"/>
        <end position="42"/>
    </location>
</feature>
<dbReference type="SMART" id="SM00834">
    <property type="entry name" value="CxxC_CXXC_SSSS"/>
    <property type="match status" value="1"/>
</dbReference>
<evidence type="ECO:0000259" key="2">
    <source>
        <dbReference type="SMART" id="SM00834"/>
    </source>
</evidence>
<dbReference type="AlphaFoldDB" id="A0A4Q8D1E3"/>
<dbReference type="InterPro" id="IPR013429">
    <property type="entry name" value="Regulatory_FmdB_Zinc_ribbon"/>
</dbReference>
<feature type="region of interest" description="Disordered" evidence="1">
    <location>
        <begin position="60"/>
        <end position="119"/>
    </location>
</feature>
<dbReference type="PANTHER" id="PTHR34404:SF2">
    <property type="entry name" value="CONSERVED SERINE RICH PROTEIN"/>
    <property type="match status" value="1"/>
</dbReference>
<organism evidence="3 4">
    <name type="scientific">Spiribacter vilamensis</name>
    <dbReference type="NCBI Taxonomy" id="531306"/>
    <lineage>
        <taxon>Bacteria</taxon>
        <taxon>Pseudomonadati</taxon>
        <taxon>Pseudomonadota</taxon>
        <taxon>Gammaproteobacteria</taxon>
        <taxon>Chromatiales</taxon>
        <taxon>Ectothiorhodospiraceae</taxon>
        <taxon>Spiribacter</taxon>
    </lineage>
</organism>
<name>A0A4Q8D1E3_9GAMM</name>
<feature type="compositionally biased region" description="Low complexity" evidence="1">
    <location>
        <begin position="83"/>
        <end position="96"/>
    </location>
</feature>
<keyword evidence="4" id="KW-1185">Reference proteome</keyword>
<proteinExistence type="predicted"/>
<accession>A0A4Q8D1E3</accession>